<dbReference type="Proteomes" id="UP000663829">
    <property type="component" value="Unassembled WGS sequence"/>
</dbReference>
<reference evidence="1" key="1">
    <citation type="submission" date="2021-02" db="EMBL/GenBank/DDBJ databases">
        <authorList>
            <person name="Nowell W R."/>
        </authorList>
    </citation>
    <scope>NUCLEOTIDE SEQUENCE</scope>
</reference>
<dbReference type="EMBL" id="CAJOBC010004530">
    <property type="protein sequence ID" value="CAF3831695.1"/>
    <property type="molecule type" value="Genomic_DNA"/>
</dbReference>
<keyword evidence="3" id="KW-1185">Reference proteome</keyword>
<gene>
    <name evidence="1" type="ORF">GPM918_LOCUS16913</name>
    <name evidence="2" type="ORF">SRO942_LOCUS16912</name>
</gene>
<accession>A0A814LDF7</accession>
<dbReference type="EMBL" id="CAJNOQ010004530">
    <property type="protein sequence ID" value="CAF1063666.1"/>
    <property type="molecule type" value="Genomic_DNA"/>
</dbReference>
<comment type="caution">
    <text evidence="1">The sequence shown here is derived from an EMBL/GenBank/DDBJ whole genome shotgun (WGS) entry which is preliminary data.</text>
</comment>
<dbReference type="Proteomes" id="UP000681722">
    <property type="component" value="Unassembled WGS sequence"/>
</dbReference>
<name>A0A814LDF7_9BILA</name>
<evidence type="ECO:0000313" key="2">
    <source>
        <dbReference type="EMBL" id="CAF3831695.1"/>
    </source>
</evidence>
<organism evidence="1 3">
    <name type="scientific">Didymodactylos carnosus</name>
    <dbReference type="NCBI Taxonomy" id="1234261"/>
    <lineage>
        <taxon>Eukaryota</taxon>
        <taxon>Metazoa</taxon>
        <taxon>Spiralia</taxon>
        <taxon>Gnathifera</taxon>
        <taxon>Rotifera</taxon>
        <taxon>Eurotatoria</taxon>
        <taxon>Bdelloidea</taxon>
        <taxon>Philodinida</taxon>
        <taxon>Philodinidae</taxon>
        <taxon>Didymodactylos</taxon>
    </lineage>
</organism>
<dbReference type="OrthoDB" id="10020398at2759"/>
<evidence type="ECO:0000313" key="3">
    <source>
        <dbReference type="Proteomes" id="UP000663829"/>
    </source>
</evidence>
<evidence type="ECO:0000313" key="1">
    <source>
        <dbReference type="EMBL" id="CAF1063666.1"/>
    </source>
</evidence>
<feature type="non-terminal residue" evidence="1">
    <location>
        <position position="1"/>
    </location>
</feature>
<protein>
    <submittedName>
        <fullName evidence="1">Uncharacterized protein</fullName>
    </submittedName>
</protein>
<sequence>RLQTLKLYSNYSITQASVYHLNSSLQLSDNSSKIDELFTIFKHVHLTNPFTVEYKRAQTCKIDLFGYLVYGYAYLNDKTYGWKLKYKNNGSRLIVTVDNDPWIMGRNYLSTWTFKPFIQGHIQLEIPPYHILDEQTLTFNMSVLDILSNEIVSYIANTKLSNHFRKMRGKMNQNLYNKQINYIDTEYDLTDIDKRVYFNLLYNNLTKYEIAWTNLSKDDIKIGELRYTQLLIKKNITKLLPIKYSYRISEDRDYLLTCHVPFTSLFPLLHAFKLYLSGNSSNKRQTNFISMHLPIMVNEIFSINWERDIIFDSIIHWKYAGILNTKIWNRQLINLNYNLNFQSLTEHAIYLESVLFNFQPIIFYLNTNNGYFQKYSITTKLLANNKGIIELVTIYHTTPNIIYQYFDIQTIFDPIKHINIQLNFTKNDTNNYYIDGSFILNDLSQNINGNVNKVEIDVLNITLESHGYVELSVSTILIIKSSQKRLKSIINYQDLIVGLLLERFNTHNSTFEDDQDIIQQCNPYLIIQSRPTYVIGHYYVLNDGLTTMHSSWTTSYFSWNVSTIVHDFPLTAIELDTRTAEKIFRLHDSKSKYILHVNKNHGKVLFRRERLYDDFDEIYEVNIKLHFPCKNIYCYQTKIMDIYVRLIENKYTINITQCEELDPSGKKVRLCWNITGQLHQQKLAGKFIIGAKMPTMIVKGMIKGEQNRSFMFASGHYVELIESKREYDELWPFNFQILFKKDLNDVCFDIAIEHASNDSNNFQTIIKVFHKYSNTDLFFSQHLNVMNKTYGEDHTSYSANLHFNDLINETWTFNGQNLKLNNSKKHISFTLKDIIRNRDLTGNVYIHQTTKSLSSITLTNYNHSVRYNELNLLKFFNEIKIERIINNHSGLSLNIKSNLQSVVNKTILIVYSKNELKLIANVFVNESSREISLIGNHSKKNGLYIHGHNRYVRNMNHIEEQGFTLTYFKNGRFYIHGRDIETPIFDIGLDYYIDKSNVKSYFFELLPLQKSQFSLVRGRKFKIGYKTSQDRLMIEGSLAFGLEHSRIIVMKQRWKFLYGNDGRLYLDWNIKYNPTTKMLTGTLNIKSPDEEEMLAPLKFEINMKFNKDEKDFTIKTIYSNEPKPVVFHLLFSKNQTDSFRLKMNLEHEHTNTDLSFRLDYLNLKNNQFKIGTYLQSRSNLNFTMLLIDVIQTEVNAIRTVIMFTPLYGDSYEMKILIPKSLSTDIIHSAFYIKKSNGKYLEYIDIMLDKSQRHIKMLTSPNYELNISNPRTNILFLVCLNDQTTNKSVASVSVFKGKEKSSAIIQLYRDNEYIKNNIEQKVSPMLTRNSMVETVRLNFQKLFNLQLIVNDQYDNNTTDIFLNDLTIFLNTLKDDFTAEHGEFGTQLLDELKLNPDVRAMLVTVKTMSEKVIDHVFKLGSLIENGLQDYLNNLQFLQNYQNLLQQNILKVIEYLINAFLINGIVKQIDNAENILKYLLKNQHSFAALIDYLNKNAIQSYYAFIQQLFMDTKFHILLKAIDYANINEIRIRNFTNLLQSTSNEIILDDLDTYTFKRVLSRLLIIMIPDNFNRFYHYLNNHFIQFITVWKNSPFEEKLIRTFAYQTTVLINKIKGTIDEKLDVLLPKVLMNNNQSYILTWPETFFMNKHINSTAFNSAV</sequence>
<proteinExistence type="predicted"/>